<name>A0ABV6NVZ5_9ACTN</name>
<dbReference type="PANTHER" id="PTHR42791:SF1">
    <property type="entry name" value="N-ACETYLTRANSFERASE DOMAIN-CONTAINING PROTEIN"/>
    <property type="match status" value="1"/>
</dbReference>
<feature type="domain" description="N-acetyltransferase" evidence="1">
    <location>
        <begin position="52"/>
        <end position="200"/>
    </location>
</feature>
<dbReference type="InterPro" id="IPR016181">
    <property type="entry name" value="Acyl_CoA_acyltransferase"/>
</dbReference>
<dbReference type="CDD" id="cd04301">
    <property type="entry name" value="NAT_SF"/>
    <property type="match status" value="1"/>
</dbReference>
<accession>A0ABV6NVZ5</accession>
<dbReference type="EMBL" id="JBHLUE010000004">
    <property type="protein sequence ID" value="MFC0564233.1"/>
    <property type="molecule type" value="Genomic_DNA"/>
</dbReference>
<evidence type="ECO:0000259" key="1">
    <source>
        <dbReference type="PROSITE" id="PS51186"/>
    </source>
</evidence>
<dbReference type="Proteomes" id="UP001589894">
    <property type="component" value="Unassembled WGS sequence"/>
</dbReference>
<dbReference type="PROSITE" id="PS51186">
    <property type="entry name" value="GNAT"/>
    <property type="match status" value="1"/>
</dbReference>
<gene>
    <name evidence="2" type="ORF">ACFFHU_08645</name>
</gene>
<dbReference type="SUPFAM" id="SSF55729">
    <property type="entry name" value="Acyl-CoA N-acyltransferases (Nat)"/>
    <property type="match status" value="1"/>
</dbReference>
<dbReference type="Pfam" id="PF00583">
    <property type="entry name" value="Acetyltransf_1"/>
    <property type="match status" value="1"/>
</dbReference>
<proteinExistence type="predicted"/>
<reference evidence="2 3" key="1">
    <citation type="submission" date="2024-09" db="EMBL/GenBank/DDBJ databases">
        <authorList>
            <person name="Sun Q."/>
            <person name="Mori K."/>
        </authorList>
    </citation>
    <scope>NUCLEOTIDE SEQUENCE [LARGE SCALE GENOMIC DNA]</scope>
    <source>
        <strain evidence="2 3">TBRC 2205</strain>
    </source>
</reference>
<dbReference type="PANTHER" id="PTHR42791">
    <property type="entry name" value="GNAT FAMILY ACETYLTRANSFERASE"/>
    <property type="match status" value="1"/>
</dbReference>
<evidence type="ECO:0000313" key="3">
    <source>
        <dbReference type="Proteomes" id="UP001589894"/>
    </source>
</evidence>
<dbReference type="InterPro" id="IPR052523">
    <property type="entry name" value="Trichothecene_AcTrans"/>
</dbReference>
<keyword evidence="3" id="KW-1185">Reference proteome</keyword>
<sequence>MTQPDISVVRATAADADELTGVLATAFLADPISQWLFPDEADRERLHPSFFRPFVELTLADGEAYTTADRAAVTLWLPVDVHAHAEPDDLGPVFEAAIGPEYAKRFGVLDELMTTNHPGHENHAYLPFIAVRPDRQGHGLGAALLEHRLAALDEEGTPAYLEASCLRNAALYERLGFARMENSIDLPDGPSLYPMWRKPSA</sequence>
<comment type="caution">
    <text evidence="2">The sequence shown here is derived from an EMBL/GenBank/DDBJ whole genome shotgun (WGS) entry which is preliminary data.</text>
</comment>
<dbReference type="InterPro" id="IPR000182">
    <property type="entry name" value="GNAT_dom"/>
</dbReference>
<evidence type="ECO:0000313" key="2">
    <source>
        <dbReference type="EMBL" id="MFC0564233.1"/>
    </source>
</evidence>
<dbReference type="Gene3D" id="3.40.630.30">
    <property type="match status" value="1"/>
</dbReference>
<organism evidence="2 3">
    <name type="scientific">Plantactinospora siamensis</name>
    <dbReference type="NCBI Taxonomy" id="555372"/>
    <lineage>
        <taxon>Bacteria</taxon>
        <taxon>Bacillati</taxon>
        <taxon>Actinomycetota</taxon>
        <taxon>Actinomycetes</taxon>
        <taxon>Micromonosporales</taxon>
        <taxon>Micromonosporaceae</taxon>
        <taxon>Plantactinospora</taxon>
    </lineage>
</organism>
<dbReference type="RefSeq" id="WP_377337177.1">
    <property type="nucleotide sequence ID" value="NZ_JBHLUE010000004.1"/>
</dbReference>
<protein>
    <submittedName>
        <fullName evidence="2">GNAT family N-acetyltransferase</fullName>
    </submittedName>
</protein>